<evidence type="ECO:0000313" key="2">
    <source>
        <dbReference type="EMBL" id="MCL1630363.1"/>
    </source>
</evidence>
<accession>A0ABT0M682</accession>
<dbReference type="SUPFAM" id="SSF47413">
    <property type="entry name" value="lambda repressor-like DNA-binding domains"/>
    <property type="match status" value="1"/>
</dbReference>
<dbReference type="PANTHER" id="PTHR35010">
    <property type="entry name" value="BLL4672 PROTEIN-RELATED"/>
    <property type="match status" value="1"/>
</dbReference>
<dbReference type="EMBL" id="JAMAST010000001">
    <property type="protein sequence ID" value="MCL1630363.1"/>
    <property type="molecule type" value="Genomic_DNA"/>
</dbReference>
<feature type="domain" description="HTH cro/C1-type" evidence="1">
    <location>
        <begin position="13"/>
        <end position="86"/>
    </location>
</feature>
<dbReference type="InterPro" id="IPR001387">
    <property type="entry name" value="Cro/C1-type_HTH"/>
</dbReference>
<dbReference type="Pfam" id="PF13560">
    <property type="entry name" value="HTH_31"/>
    <property type="match status" value="1"/>
</dbReference>
<gene>
    <name evidence="2" type="ORF">M3N64_00130</name>
</gene>
<dbReference type="SMART" id="SM00530">
    <property type="entry name" value="HTH_XRE"/>
    <property type="match status" value="1"/>
</dbReference>
<dbReference type="Proteomes" id="UP001203004">
    <property type="component" value="Unassembled WGS sequence"/>
</dbReference>
<dbReference type="InterPro" id="IPR010982">
    <property type="entry name" value="Lambda_DNA-bd_dom_sf"/>
</dbReference>
<dbReference type="CDD" id="cd00093">
    <property type="entry name" value="HTH_XRE"/>
    <property type="match status" value="1"/>
</dbReference>
<sequence>MSERKRHQELGDFLRTRRERLTPEKAGLTTDATTRRTPGLRREEVAALSGVSLAWYTYLEQGRPINVSAQVLESLARTLQLDEEERHYLYRMAGHAVPSQTFINTDELQPVPEAVQLILGEIRHYPAYVVDSRLTVVAWNVLAERIFGPFENSDVLDRNLVWRMFTREDYRHLFTHWEYTAKSLLAQFRSFYGKYTNDPWLNALAEKLTNVSDEFKTWWSEHDVDETPDGNKEINHPELGTLQLNYTGLMLAEKQNMVLTVFTPRQGTDTENKMNKMV</sequence>
<dbReference type="Gene3D" id="1.10.260.40">
    <property type="entry name" value="lambda repressor-like DNA-binding domains"/>
    <property type="match status" value="1"/>
</dbReference>
<organism evidence="2 3">
    <name type="scientific">Sporolactobacillus mangiferae</name>
    <dbReference type="NCBI Taxonomy" id="2940498"/>
    <lineage>
        <taxon>Bacteria</taxon>
        <taxon>Bacillati</taxon>
        <taxon>Bacillota</taxon>
        <taxon>Bacilli</taxon>
        <taxon>Bacillales</taxon>
        <taxon>Sporolactobacillaceae</taxon>
        <taxon>Sporolactobacillus</taxon>
    </lineage>
</organism>
<comment type="caution">
    <text evidence="2">The sequence shown here is derived from an EMBL/GenBank/DDBJ whole genome shotgun (WGS) entry which is preliminary data.</text>
</comment>
<evidence type="ECO:0000313" key="3">
    <source>
        <dbReference type="Proteomes" id="UP001203004"/>
    </source>
</evidence>
<keyword evidence="3" id="KW-1185">Reference proteome</keyword>
<reference evidence="2 3" key="1">
    <citation type="submission" date="2022-05" db="EMBL/GenBank/DDBJ databases">
        <title>Sporolactobacillus sp nov CPB3-1, isolated from tree bark (Mangifera indica L.).</title>
        <authorList>
            <person name="Phuengjayaem S."/>
            <person name="Tanasupawat S."/>
        </authorList>
    </citation>
    <scope>NUCLEOTIDE SEQUENCE [LARGE SCALE GENOMIC DNA]</scope>
    <source>
        <strain evidence="2 3">CPB3-1</strain>
    </source>
</reference>
<name>A0ABT0M682_9BACL</name>
<dbReference type="RefSeq" id="WP_249094392.1">
    <property type="nucleotide sequence ID" value="NZ_JAMAST010000001.1"/>
</dbReference>
<protein>
    <submittedName>
        <fullName evidence="2">Helix-turn-helix transcriptional regulator</fullName>
    </submittedName>
</protein>
<dbReference type="Gene3D" id="3.30.450.180">
    <property type="match status" value="1"/>
</dbReference>
<proteinExistence type="predicted"/>
<dbReference type="Pfam" id="PF17765">
    <property type="entry name" value="MLTR_LBD"/>
    <property type="match status" value="1"/>
</dbReference>
<dbReference type="InterPro" id="IPR041413">
    <property type="entry name" value="MLTR_LBD"/>
</dbReference>
<evidence type="ECO:0000259" key="1">
    <source>
        <dbReference type="SMART" id="SM00530"/>
    </source>
</evidence>